<evidence type="ECO:0000256" key="5">
    <source>
        <dbReference type="ARBA" id="ARBA00023136"/>
    </source>
</evidence>
<dbReference type="SUPFAM" id="SSF48726">
    <property type="entry name" value="Immunoglobulin"/>
    <property type="match status" value="3"/>
</dbReference>
<name>A0AAN8R275_9TELE</name>
<dbReference type="GO" id="GO:0150079">
    <property type="term" value="P:negative regulation of neuroinflammatory response"/>
    <property type="evidence" value="ECO:0007669"/>
    <property type="project" value="TreeGrafter"/>
</dbReference>
<comment type="subcellular location">
    <subcellularLocation>
        <location evidence="1">Membrane</location>
        <topology evidence="1">Single-pass membrane protein</topology>
    </subcellularLocation>
</comment>
<evidence type="ECO:0000256" key="7">
    <source>
        <dbReference type="ARBA" id="ARBA00023180"/>
    </source>
</evidence>
<dbReference type="Gene3D" id="3.30.420.10">
    <property type="entry name" value="Ribonuclease H-like superfamily/Ribonuclease H"/>
    <property type="match status" value="1"/>
</dbReference>
<dbReference type="GO" id="GO:0015074">
    <property type="term" value="P:DNA integration"/>
    <property type="evidence" value="ECO:0007669"/>
    <property type="project" value="InterPro"/>
</dbReference>
<feature type="domain" description="Ig-like" evidence="10">
    <location>
        <begin position="446"/>
        <end position="567"/>
    </location>
</feature>
<evidence type="ECO:0000259" key="10">
    <source>
        <dbReference type="PROSITE" id="PS50835"/>
    </source>
</evidence>
<sequence length="707" mass="79261">MTVNHPRSGAPCKFSPRGASMIMRKVRDQPRTTRQNLVNDLKRAGTTVSKKTISNTLRRHGLKSCSARKVTLLKPAHVQARLRFANDHLDDPEEEWEKVMWSDETKIELFGLNSTRRVWRKKKDEYNPKNTIPTVKHGGGKIILWGCFSAKGTGRLHRIEGRMEGAMYREILANNLLPSVRALKMGRGWVFQHDNDPKHTARATKEWLRKKHLKVLEWPSQSPGLTQIENLWRELKVRIAQRQPQNLKDLEKMTLGREVTTSPTKRADGAAFLVQLVVWSNSATVPWSITSSWWSIWYSNSQQLVIGLAVKVTPASYNKRRRVSRAGTMMCESSLVRCLQLCVFLLMVARLQGKVTAPERVEAPVELPFTLTCLVSKGRGDSLKQVRWLDVQNQTLLTYQPSQKDSVSGQQHVELAPSPKDTSAITIRRVGFRDEGCYTCIFDLYPSGSQEGHTCLTVTSRVTAEGNKTVVSGKAAALSCSYGLPEKVQQVLWRHTAEQGDSSEVASYAKRSDPMIEPPYQERAWLTPSLSHSQLSIRPVSVQDEGCYTCEYHTYPEGTKSATVCLTVFVLPKPQVSYKNTSPGVIEANCTAVSRPPVEIVWNVERDNRTMGPPVTSQLQQGDGTTLVISTLTVQSGLLKDVSVKCLVHHKGLESPIAVSMNTKIGTALTILISVTTVAALLVICLCFCLWKCFLRKEDETESERRK</sequence>
<dbReference type="SMART" id="SM00409">
    <property type="entry name" value="IG"/>
    <property type="match status" value="2"/>
</dbReference>
<dbReference type="InterPro" id="IPR036179">
    <property type="entry name" value="Ig-like_dom_sf"/>
</dbReference>
<evidence type="ECO:0000256" key="2">
    <source>
        <dbReference type="ARBA" id="ARBA00022692"/>
    </source>
</evidence>
<evidence type="ECO:0000256" key="8">
    <source>
        <dbReference type="ARBA" id="ARBA00023319"/>
    </source>
</evidence>
<feature type="transmembrane region" description="Helical" evidence="9">
    <location>
        <begin position="665"/>
        <end position="691"/>
    </location>
</feature>
<evidence type="ECO:0000256" key="3">
    <source>
        <dbReference type="ARBA" id="ARBA00022729"/>
    </source>
</evidence>
<evidence type="ECO:0000256" key="9">
    <source>
        <dbReference type="SAM" id="Phobius"/>
    </source>
</evidence>
<accession>A0AAN8R275</accession>
<dbReference type="InterPro" id="IPR007110">
    <property type="entry name" value="Ig-like_dom"/>
</dbReference>
<dbReference type="GO" id="GO:0009986">
    <property type="term" value="C:cell surface"/>
    <property type="evidence" value="ECO:0007669"/>
    <property type="project" value="TreeGrafter"/>
</dbReference>
<dbReference type="GO" id="GO:0098632">
    <property type="term" value="F:cell-cell adhesion mediator activity"/>
    <property type="evidence" value="ECO:0007669"/>
    <property type="project" value="InterPro"/>
</dbReference>
<evidence type="ECO:0000313" key="11">
    <source>
        <dbReference type="EMBL" id="KAK6309712.1"/>
    </source>
</evidence>
<dbReference type="InterPro" id="IPR047164">
    <property type="entry name" value="OX2G-like"/>
</dbReference>
<dbReference type="GO" id="GO:0016020">
    <property type="term" value="C:membrane"/>
    <property type="evidence" value="ECO:0007669"/>
    <property type="project" value="UniProtKB-SubCell"/>
</dbReference>
<dbReference type="Pfam" id="PF01498">
    <property type="entry name" value="HTH_Tnp_Tc3_2"/>
    <property type="match status" value="1"/>
</dbReference>
<dbReference type="GO" id="GO:0043025">
    <property type="term" value="C:neuronal cell body"/>
    <property type="evidence" value="ECO:0007669"/>
    <property type="project" value="TreeGrafter"/>
</dbReference>
<evidence type="ECO:0000256" key="1">
    <source>
        <dbReference type="ARBA" id="ARBA00004167"/>
    </source>
</evidence>
<keyword evidence="7" id="KW-0325">Glycoprotein</keyword>
<keyword evidence="5 9" id="KW-0472">Membrane</keyword>
<keyword evidence="2 9" id="KW-0812">Transmembrane</keyword>
<dbReference type="AlphaFoldDB" id="A0AAN8R275"/>
<feature type="domain" description="Ig-like" evidence="10">
    <location>
        <begin position="370"/>
        <end position="440"/>
    </location>
</feature>
<comment type="caution">
    <text evidence="11">The sequence shown here is derived from an EMBL/GenBank/DDBJ whole genome shotgun (WGS) entry which is preliminary data.</text>
</comment>
<dbReference type="PROSITE" id="PS50835">
    <property type="entry name" value="IG_LIKE"/>
    <property type="match status" value="2"/>
</dbReference>
<proteinExistence type="predicted"/>
<evidence type="ECO:0000256" key="4">
    <source>
        <dbReference type="ARBA" id="ARBA00022989"/>
    </source>
</evidence>
<dbReference type="GO" id="GO:0003677">
    <property type="term" value="F:DNA binding"/>
    <property type="evidence" value="ECO:0007669"/>
    <property type="project" value="InterPro"/>
</dbReference>
<dbReference type="GO" id="GO:0034113">
    <property type="term" value="P:heterotypic cell-cell adhesion"/>
    <property type="evidence" value="ECO:0007669"/>
    <property type="project" value="TreeGrafter"/>
</dbReference>
<dbReference type="GO" id="GO:0006313">
    <property type="term" value="P:DNA transposition"/>
    <property type="evidence" value="ECO:0007669"/>
    <property type="project" value="InterPro"/>
</dbReference>
<dbReference type="PANTHER" id="PTHR46841:SF9">
    <property type="entry name" value="OX-2 MEMBRANE GLYCOPROTEIN"/>
    <property type="match status" value="1"/>
</dbReference>
<dbReference type="Gene3D" id="2.60.40.10">
    <property type="entry name" value="Immunoglobulins"/>
    <property type="match status" value="3"/>
</dbReference>
<keyword evidence="4 9" id="KW-1133">Transmembrane helix</keyword>
<protein>
    <recommendedName>
        <fullName evidence="10">Ig-like domain-containing protein</fullName>
    </recommendedName>
</protein>
<keyword evidence="3" id="KW-0732">Signal</keyword>
<keyword evidence="8" id="KW-0393">Immunoglobulin domain</keyword>
<dbReference type="EMBL" id="JAGTTL010000017">
    <property type="protein sequence ID" value="KAK6309712.1"/>
    <property type="molecule type" value="Genomic_DNA"/>
</dbReference>
<dbReference type="Pfam" id="PF13358">
    <property type="entry name" value="DDE_3"/>
    <property type="match status" value="1"/>
</dbReference>
<dbReference type="InterPro" id="IPR003599">
    <property type="entry name" value="Ig_sub"/>
</dbReference>
<gene>
    <name evidence="11" type="ORF">J4Q44_G00195930</name>
</gene>
<evidence type="ECO:0000313" key="12">
    <source>
        <dbReference type="Proteomes" id="UP001356427"/>
    </source>
</evidence>
<dbReference type="GO" id="GO:0030424">
    <property type="term" value="C:axon"/>
    <property type="evidence" value="ECO:0007669"/>
    <property type="project" value="TreeGrafter"/>
</dbReference>
<reference evidence="11 12" key="1">
    <citation type="submission" date="2021-04" db="EMBL/GenBank/DDBJ databases">
        <authorList>
            <person name="De Guttry C."/>
            <person name="Zahm M."/>
            <person name="Klopp C."/>
            <person name="Cabau C."/>
            <person name="Louis A."/>
            <person name="Berthelot C."/>
            <person name="Parey E."/>
            <person name="Roest Crollius H."/>
            <person name="Montfort J."/>
            <person name="Robinson-Rechavi M."/>
            <person name="Bucao C."/>
            <person name="Bouchez O."/>
            <person name="Gislard M."/>
            <person name="Lluch J."/>
            <person name="Milhes M."/>
            <person name="Lampietro C."/>
            <person name="Lopez Roques C."/>
            <person name="Donnadieu C."/>
            <person name="Braasch I."/>
            <person name="Desvignes T."/>
            <person name="Postlethwait J."/>
            <person name="Bobe J."/>
            <person name="Wedekind C."/>
            <person name="Guiguen Y."/>
        </authorList>
    </citation>
    <scope>NUCLEOTIDE SEQUENCE [LARGE SCALE GENOMIC DNA]</scope>
    <source>
        <strain evidence="11">Cs_M1</strain>
        <tissue evidence="11">Blood</tissue>
    </source>
</reference>
<dbReference type="InterPro" id="IPR036397">
    <property type="entry name" value="RNaseH_sf"/>
</dbReference>
<keyword evidence="12" id="KW-1185">Reference proteome</keyword>
<dbReference type="InterPro" id="IPR038717">
    <property type="entry name" value="Tc1-like_DDE_dom"/>
</dbReference>
<dbReference type="Pfam" id="PF07686">
    <property type="entry name" value="V-set"/>
    <property type="match status" value="2"/>
</dbReference>
<dbReference type="InterPro" id="IPR002492">
    <property type="entry name" value="Transposase_Tc1-like"/>
</dbReference>
<keyword evidence="6" id="KW-1015">Disulfide bond</keyword>
<evidence type="ECO:0000256" key="6">
    <source>
        <dbReference type="ARBA" id="ARBA00023157"/>
    </source>
</evidence>
<organism evidence="11 12">
    <name type="scientific">Coregonus suidteri</name>
    <dbReference type="NCBI Taxonomy" id="861788"/>
    <lineage>
        <taxon>Eukaryota</taxon>
        <taxon>Metazoa</taxon>
        <taxon>Chordata</taxon>
        <taxon>Craniata</taxon>
        <taxon>Vertebrata</taxon>
        <taxon>Euteleostomi</taxon>
        <taxon>Actinopterygii</taxon>
        <taxon>Neopterygii</taxon>
        <taxon>Teleostei</taxon>
        <taxon>Protacanthopterygii</taxon>
        <taxon>Salmoniformes</taxon>
        <taxon>Salmonidae</taxon>
        <taxon>Coregoninae</taxon>
        <taxon>Coregonus</taxon>
    </lineage>
</organism>
<dbReference type="PANTHER" id="PTHR46841">
    <property type="entry name" value="OX-2 MEMBRANE GLYCOPROTEIN"/>
    <property type="match status" value="1"/>
</dbReference>
<dbReference type="Proteomes" id="UP001356427">
    <property type="component" value="Unassembled WGS sequence"/>
</dbReference>
<dbReference type="InterPro" id="IPR013783">
    <property type="entry name" value="Ig-like_fold"/>
</dbReference>
<dbReference type="InterPro" id="IPR013106">
    <property type="entry name" value="Ig_V-set"/>
</dbReference>